<dbReference type="GO" id="GO:0046933">
    <property type="term" value="F:proton-transporting ATP synthase activity, rotational mechanism"/>
    <property type="evidence" value="ECO:0007669"/>
    <property type="project" value="InterPro"/>
</dbReference>
<dbReference type="HAMAP" id="MF_00815">
    <property type="entry name" value="ATP_synth_gamma_bact"/>
    <property type="match status" value="1"/>
</dbReference>
<keyword evidence="5" id="KW-0375">Hydrogen ion transport</keyword>
<evidence type="ECO:0000256" key="6">
    <source>
        <dbReference type="ARBA" id="ARBA00022792"/>
    </source>
</evidence>
<dbReference type="InterPro" id="IPR000131">
    <property type="entry name" value="ATP_synth_F1_gsu"/>
</dbReference>
<dbReference type="Gene3D" id="1.10.287.80">
    <property type="entry name" value="ATP synthase, gamma subunit, helix hairpin domain"/>
    <property type="match status" value="1"/>
</dbReference>
<comment type="caution">
    <text evidence="15">The sequence shown here is derived from an EMBL/GenBank/DDBJ whole genome shotgun (WGS) entry which is preliminary data.</text>
</comment>
<evidence type="ECO:0000256" key="13">
    <source>
        <dbReference type="SAM" id="MobiDB-lite"/>
    </source>
</evidence>
<evidence type="ECO:0000256" key="8">
    <source>
        <dbReference type="ARBA" id="ARBA00023128"/>
    </source>
</evidence>
<dbReference type="CDD" id="cd12151">
    <property type="entry name" value="F1-ATPase_gamma"/>
    <property type="match status" value="1"/>
</dbReference>
<feature type="transmembrane region" description="Helical" evidence="14">
    <location>
        <begin position="897"/>
        <end position="918"/>
    </location>
</feature>
<keyword evidence="10" id="KW-0139">CF(1)</keyword>
<evidence type="ECO:0000256" key="12">
    <source>
        <dbReference type="ARBA" id="ARBA00031066"/>
    </source>
</evidence>
<proteinExistence type="inferred from homology"/>
<reference evidence="15 16" key="1">
    <citation type="submission" date="2019-02" db="EMBL/GenBank/DDBJ databases">
        <title>Genome sequencing of the rare red list fungi Dentipellis fragilis.</title>
        <authorList>
            <person name="Buettner E."/>
            <person name="Kellner H."/>
        </authorList>
    </citation>
    <scope>NUCLEOTIDE SEQUENCE [LARGE SCALE GENOMIC DNA]</scope>
    <source>
        <strain evidence="15 16">DSM 105465</strain>
    </source>
</reference>
<feature type="region of interest" description="Disordered" evidence="13">
    <location>
        <begin position="350"/>
        <end position="370"/>
    </location>
</feature>
<sequence>MLARQSVARLAAQPKVLGAAPPAARNMATLREIELRLKSVRNIEKITKSMKMIASTKLARAQRAMQNGKQYGIANKEVFENTNPDETPKRKLFLVVSSDKGLCGGIHSSVTKATRRAIASGEFGAEADSPIMVIGDKPKAQLSRTLGDNLALSFNQIGRDIPTFADAAGVADLIVKSGVKYDSVIIVYNKFVSAISYEPATAEVLNEETLKNSSGFKAYEMEEDATKDLAEFSLANAIYAALVEGHACEQSARRNAMDNASKNASDMISSLQMQYNRGRQAAITNELVDIITGASALLRARDLSMKTYAPPSSEKGAVLFSTPMLIFAHSGARFCLGLCPAPPLRTDILPHGDCGHPPHPSQPGRKPPSRWGAIMAYGSVTLAPTTSLDSTASRSSIVATPLHIRCRPATGTPPVSLPHFISAASGQQHAEPPHDIVLTPISPGSVKRYDRELKSTDGKDAPGDVIPPLTKKFNHPLQTSPYGWCRRQHPEGAMFFEHVASRTYTDMDIGKESTCRTLQEIMRKLAEKLRELGSEQATDEELVLEHIQDNEWGYYFASHAERKVFWLDDYRMPSQDVEGISSLAQQGHEIESYFWAHVELFPKKLPKGSIRILKDHLAQAIIDNITSTESLSPYNTETMKKIQETLGNAKEDDLDELCAHNEKGIVWAVVLILTFLPTLPDHARFIHFHGELTPRLSAGQTLKPMREVENSRLFKVITVLLFGRPEAALSQLKAVSVDGIVVLATWEKYVHTSVIKWRDNADLCRMAVNYNLAFMAVPSVVRAMSDNATTTSAAAQHWTLAQLLSTCSTILLTGSLVSNFLLRELYSEGKARDVTWATNFIFNQRENNGFFLQGLERLAILSSLPLTWIIWGVMLLALSFACWIFESTFVLSYRATVVVLFIFTGIIALLNAGLWYGLHRPAHADAWRETRKASTLKLQDNWETLRTNVADAVARRVTPKR</sequence>
<evidence type="ECO:0000256" key="2">
    <source>
        <dbReference type="ARBA" id="ARBA00007681"/>
    </source>
</evidence>
<organism evidence="15 16">
    <name type="scientific">Dentipellis fragilis</name>
    <dbReference type="NCBI Taxonomy" id="205917"/>
    <lineage>
        <taxon>Eukaryota</taxon>
        <taxon>Fungi</taxon>
        <taxon>Dikarya</taxon>
        <taxon>Basidiomycota</taxon>
        <taxon>Agaricomycotina</taxon>
        <taxon>Agaricomycetes</taxon>
        <taxon>Russulales</taxon>
        <taxon>Hericiaceae</taxon>
        <taxon>Dentipellis</taxon>
    </lineage>
</organism>
<gene>
    <name evidence="15" type="ORF">EVG20_g6370</name>
</gene>
<evidence type="ECO:0000256" key="5">
    <source>
        <dbReference type="ARBA" id="ARBA00022781"/>
    </source>
</evidence>
<dbReference type="PROSITE" id="PS00153">
    <property type="entry name" value="ATPASE_GAMMA"/>
    <property type="match status" value="1"/>
</dbReference>
<dbReference type="EMBL" id="SEOQ01000422">
    <property type="protein sequence ID" value="TFY63307.1"/>
    <property type="molecule type" value="Genomic_DNA"/>
</dbReference>
<evidence type="ECO:0000256" key="3">
    <source>
        <dbReference type="ARBA" id="ARBA00020843"/>
    </source>
</evidence>
<keyword evidence="16" id="KW-1185">Reference proteome</keyword>
<dbReference type="STRING" id="205917.A0A4Y9YNS7"/>
<evidence type="ECO:0000256" key="10">
    <source>
        <dbReference type="ARBA" id="ARBA00023196"/>
    </source>
</evidence>
<dbReference type="FunFam" id="3.40.1380.10:FF:000003">
    <property type="entry name" value="ATP synthase subunit gamma"/>
    <property type="match status" value="1"/>
</dbReference>
<keyword evidence="9 14" id="KW-0472">Membrane</keyword>
<dbReference type="PANTHER" id="PTHR11693:SF22">
    <property type="entry name" value="ATP SYNTHASE SUBUNIT GAMMA, MITOCHONDRIAL"/>
    <property type="match status" value="1"/>
</dbReference>
<dbReference type="InterPro" id="IPR035968">
    <property type="entry name" value="ATP_synth_F1_ATPase_gsu"/>
</dbReference>
<dbReference type="GO" id="GO:0005743">
    <property type="term" value="C:mitochondrial inner membrane"/>
    <property type="evidence" value="ECO:0007669"/>
    <property type="project" value="UniProtKB-SubCell"/>
</dbReference>
<dbReference type="NCBIfam" id="TIGR01146">
    <property type="entry name" value="ATPsyn_F1gamma"/>
    <property type="match status" value="1"/>
</dbReference>
<dbReference type="AlphaFoldDB" id="A0A4Y9YNS7"/>
<keyword evidence="4" id="KW-0813">Transport</keyword>
<evidence type="ECO:0000313" key="15">
    <source>
        <dbReference type="EMBL" id="TFY63307.1"/>
    </source>
</evidence>
<dbReference type="Pfam" id="PF00231">
    <property type="entry name" value="ATP-synt"/>
    <property type="match status" value="1"/>
</dbReference>
<dbReference type="OrthoDB" id="239812at2759"/>
<feature type="transmembrane region" description="Helical" evidence="14">
    <location>
        <begin position="866"/>
        <end position="885"/>
    </location>
</feature>
<keyword evidence="7" id="KW-0406">Ion transport</keyword>
<comment type="similarity">
    <text evidence="2">Belongs to the ATPase gamma chain family.</text>
</comment>
<keyword evidence="6" id="KW-0999">Mitochondrion inner membrane</keyword>
<protein>
    <recommendedName>
        <fullName evidence="3">ATP synthase subunit gamma, mitochondrial</fullName>
    </recommendedName>
    <alternativeName>
        <fullName evidence="12">F-ATPase gamma subunit</fullName>
    </alternativeName>
</protein>
<dbReference type="GO" id="GO:0045259">
    <property type="term" value="C:proton-transporting ATP synthase complex"/>
    <property type="evidence" value="ECO:0007669"/>
    <property type="project" value="UniProtKB-KW"/>
</dbReference>
<keyword evidence="11" id="KW-0066">ATP synthesis</keyword>
<dbReference type="SUPFAM" id="SSF52943">
    <property type="entry name" value="ATP synthase (F1-ATPase), gamma subunit"/>
    <property type="match status" value="1"/>
</dbReference>
<accession>A0A4Y9YNS7</accession>
<evidence type="ECO:0000256" key="11">
    <source>
        <dbReference type="ARBA" id="ARBA00023310"/>
    </source>
</evidence>
<evidence type="ECO:0000256" key="9">
    <source>
        <dbReference type="ARBA" id="ARBA00023136"/>
    </source>
</evidence>
<comment type="subcellular location">
    <subcellularLocation>
        <location evidence="1">Mitochondrion inner membrane</location>
        <topology evidence="1">Peripheral membrane protein</topology>
    </subcellularLocation>
</comment>
<dbReference type="Proteomes" id="UP000298327">
    <property type="component" value="Unassembled WGS sequence"/>
</dbReference>
<keyword evidence="14" id="KW-0812">Transmembrane</keyword>
<dbReference type="PRINTS" id="PR00126">
    <property type="entry name" value="ATPASEGAMMA"/>
</dbReference>
<dbReference type="Gene3D" id="3.40.1380.10">
    <property type="match status" value="1"/>
</dbReference>
<evidence type="ECO:0000256" key="7">
    <source>
        <dbReference type="ARBA" id="ARBA00023065"/>
    </source>
</evidence>
<evidence type="ECO:0000256" key="14">
    <source>
        <dbReference type="SAM" id="Phobius"/>
    </source>
</evidence>
<dbReference type="PANTHER" id="PTHR11693">
    <property type="entry name" value="ATP SYNTHASE GAMMA CHAIN"/>
    <property type="match status" value="1"/>
</dbReference>
<evidence type="ECO:0000256" key="4">
    <source>
        <dbReference type="ARBA" id="ARBA00022448"/>
    </source>
</evidence>
<dbReference type="InterPro" id="IPR023632">
    <property type="entry name" value="ATP_synth_F1_gsu_CS"/>
</dbReference>
<evidence type="ECO:0000313" key="16">
    <source>
        <dbReference type="Proteomes" id="UP000298327"/>
    </source>
</evidence>
<keyword evidence="8" id="KW-0496">Mitochondrion</keyword>
<evidence type="ECO:0000256" key="1">
    <source>
        <dbReference type="ARBA" id="ARBA00004637"/>
    </source>
</evidence>
<name>A0A4Y9YNS7_9AGAM</name>
<keyword evidence="14" id="KW-1133">Transmembrane helix</keyword>